<dbReference type="SUPFAM" id="SSF56815">
    <property type="entry name" value="Sec1/munc18-like (SM) proteins"/>
    <property type="match status" value="1"/>
</dbReference>
<dbReference type="InterPro" id="IPR036045">
    <property type="entry name" value="Sec1-like_sf"/>
</dbReference>
<dbReference type="EMBL" id="JYDW01000046">
    <property type="protein sequence ID" value="KRZ59195.1"/>
    <property type="molecule type" value="Genomic_DNA"/>
</dbReference>
<evidence type="ECO:0000256" key="1">
    <source>
        <dbReference type="ARBA" id="ARBA00009884"/>
    </source>
</evidence>
<dbReference type="GO" id="GO:0016192">
    <property type="term" value="P:vesicle-mediated transport"/>
    <property type="evidence" value="ECO:0007669"/>
    <property type="project" value="InterPro"/>
</dbReference>
<gene>
    <name evidence="3" type="primary">Vps45</name>
    <name evidence="3" type="ORF">T02_649</name>
</gene>
<dbReference type="Proteomes" id="UP000054721">
    <property type="component" value="Unassembled WGS sequence"/>
</dbReference>
<dbReference type="Gene3D" id="3.40.50.2060">
    <property type="match status" value="1"/>
</dbReference>
<dbReference type="OrthoDB" id="10266265at2759"/>
<dbReference type="Gene3D" id="1.25.40.60">
    <property type="match status" value="1"/>
</dbReference>
<evidence type="ECO:0000313" key="4">
    <source>
        <dbReference type="Proteomes" id="UP000054721"/>
    </source>
</evidence>
<reference evidence="3 4" key="1">
    <citation type="submission" date="2015-05" db="EMBL/GenBank/DDBJ databases">
        <title>Evolution of Trichinella species and genotypes.</title>
        <authorList>
            <person name="Korhonen P.K."/>
            <person name="Edoardo P."/>
            <person name="Giuseppe L.R."/>
            <person name="Gasser R.B."/>
        </authorList>
    </citation>
    <scope>NUCLEOTIDE SEQUENCE [LARGE SCALE GENOMIC DNA]</scope>
    <source>
        <strain evidence="3">ISS10</strain>
    </source>
</reference>
<comment type="similarity">
    <text evidence="1">Belongs to the STXBP/unc-18/SEC1 family.</text>
</comment>
<evidence type="ECO:0000256" key="2">
    <source>
        <dbReference type="SAM" id="Coils"/>
    </source>
</evidence>
<dbReference type="Gene3D" id="3.90.830.10">
    <property type="entry name" value="Syntaxin Binding Protein 1, Chain A, domain 2"/>
    <property type="match status" value="1"/>
</dbReference>
<organism evidence="3 4">
    <name type="scientific">Trichinella nativa</name>
    <dbReference type="NCBI Taxonomy" id="6335"/>
    <lineage>
        <taxon>Eukaryota</taxon>
        <taxon>Metazoa</taxon>
        <taxon>Ecdysozoa</taxon>
        <taxon>Nematoda</taxon>
        <taxon>Enoplea</taxon>
        <taxon>Dorylaimia</taxon>
        <taxon>Trichinellida</taxon>
        <taxon>Trichinellidae</taxon>
        <taxon>Trichinella</taxon>
    </lineage>
</organism>
<name>A0A0V1LI79_9BILA</name>
<dbReference type="Gene3D" id="3.40.50.1910">
    <property type="match status" value="1"/>
</dbReference>
<dbReference type="Pfam" id="PF00995">
    <property type="entry name" value="Sec1"/>
    <property type="match status" value="1"/>
</dbReference>
<dbReference type="InterPro" id="IPR043154">
    <property type="entry name" value="Sec-1-like_dom1"/>
</dbReference>
<accession>A0A0V1LI79</accession>
<dbReference type="InterPro" id="IPR043127">
    <property type="entry name" value="Sec-1-like_dom3a"/>
</dbReference>
<dbReference type="STRING" id="6335.A0A0V1LI79"/>
<dbReference type="InterPro" id="IPR027482">
    <property type="entry name" value="Sec1-like_dom2"/>
</dbReference>
<keyword evidence="4" id="KW-1185">Reference proteome</keyword>
<dbReference type="InterPro" id="IPR001619">
    <property type="entry name" value="Sec1-like"/>
</dbReference>
<protein>
    <submittedName>
        <fullName evidence="3">Vacuolar protein sorting-associated protein 45</fullName>
    </submittedName>
</protein>
<comment type="caution">
    <text evidence="3">The sequence shown here is derived from an EMBL/GenBank/DDBJ whole genome shotgun (WGS) entry which is preliminary data.</text>
</comment>
<dbReference type="PANTHER" id="PTHR11679">
    <property type="entry name" value="VESICLE PROTEIN SORTING-ASSOCIATED"/>
    <property type="match status" value="1"/>
</dbReference>
<proteinExistence type="inferred from homology"/>
<feature type="coiled-coil region" evidence="2">
    <location>
        <begin position="692"/>
        <end position="726"/>
    </location>
</feature>
<sequence>MFRARWSPGNILGFHRQRTHFSNPFVKAVRLEEANKLLVFSAKTFQLYLSTFSKYPTFFAQFQKSDATNMSISINKANDASNSNQKENNSTKLLGCLEPDDEQLEQKPVDLLRQELDSSASALDAIRRHLLTSLKSIDWAMLASTPLENANNNDGTSKSKNHVHFDDNVINVDLEYSFDGTIESTTSSVGEEQSLSQEWISTECLLAERFDNELDLLTRLHLAFSHALSRPELKQAGALIRSCRWLMAEFCEPQTSKLPNRMTTAVELRDHLNTLSSGFLTAISKGCWSKGAGFGQEKLKPNSETISAAKLPAVQCKQAEEAMNRLLRGEILGGRESDEEEPCENACSFFRSQLSSIGHCVAAMCEAWSAIEACLCPDDLKYLFELIRDLRNLYLYYNTLAEQITHNQRVEMTCELRCNFFHRFSEELTWPAQRCWNKLLELLPVDVGEQLTSGVFSEFEKKLIKVTSDIGSFTETKNLILPLLRFVEAPNRLELLSRAKRLLQLVDERKSRLLSEICFLSTADTNGSSETIYLEPNPMKSLQQVGTNLQHVLRLCCGSSVSSERIKLATESSVDGLLEIFATKSGLDVEQLANWHQMPIRLAFIRGIVLCLHQWIADEARSVLKDLPRSNSQATYESLCLAPTRCFFASAIFGHVTKLMAAVISVKFGFPYNLITDSEDKNNEIYYLKKIVAEQKQSLAMKEAQRSDLEKQLKKLKDLNEKNIETVMNAATELVKENTKNYECKLKALKIEHEQAFIEERTATSRAIEVLKQQFDVQLRERLKRCRVGSSETETNNIQTKEFTNLLDHFAKLSLEYNKILIEKTALEQQLYSCSVQKIKTNSSNNGSDGIQLELIKEDCDEQMDRFIGTKSKNNATKRTTTSKILQYDEPKWKNDAHLCNGYVKLSRNLQIIVSFCLLGAICCFECKIHYRSWATGIVSCAYAQSEVMQKEVYLFERIDTTVPRDPIKYLKCIVFVRPTPENIELLVRELQNPSYNQYYFYFSNVISKSEVKQLAEADEFEVVREVQEFYADFVALGSHLFSLNLFPAYHCLDWSPSALKRTIQGISSVILALKKPVTIRYQASSDMTKKLADNLKSLMAKESALFNIAGSSSDHCALLLILDRRFDAITPLLNQATMVHELFGIKNNRVSMEGVSGVRPEMRELLLNPLQDAFYAKNMYSNFGEIGQRIKEMMDEFQKKAQTHQKLESIADLKAFVEQYPQFKKMSGAVAKHVTLVSELSRLVSEYNLLEISELEQHLACYEEHTNSLKNIRRMLNHEKTSDLDATRLVMLYALRFESHPNNDIRGLVNQLRKRGLPEKYYHAIYDVVEFGGAKMCGIETSSELDPIRITKKLIKDLKGVENIYTQHRPLLSEILNELSKNRLKESVFPYASGCSPLARVHEVIVFIAGGVTYEESLAVNTFNQTGLMKVIIGGTTVHSGRSFIDEVINATQGVIRSGAGSSKLHL</sequence>
<keyword evidence="2" id="KW-0175">Coiled coil</keyword>
<evidence type="ECO:0000313" key="3">
    <source>
        <dbReference type="EMBL" id="KRZ59195.1"/>
    </source>
</evidence>